<comment type="caution">
    <text evidence="2">The sequence shown here is derived from an EMBL/GenBank/DDBJ whole genome shotgun (WGS) entry which is preliminary data.</text>
</comment>
<keyword evidence="1" id="KW-1133">Transmembrane helix</keyword>
<protein>
    <submittedName>
        <fullName evidence="2">MSHA biogenesis protein MshJ</fullName>
    </submittedName>
</protein>
<keyword evidence="1" id="KW-0812">Transmembrane</keyword>
<proteinExistence type="predicted"/>
<feature type="transmembrane region" description="Helical" evidence="1">
    <location>
        <begin position="21"/>
        <end position="39"/>
    </location>
</feature>
<name>A0ABU1ZNJ5_9BURK</name>
<dbReference type="EMBL" id="JAVDXO010000004">
    <property type="protein sequence ID" value="MDR7306963.1"/>
    <property type="molecule type" value="Genomic_DNA"/>
</dbReference>
<organism evidence="2 3">
    <name type="scientific">Rhodoferax saidenbachensis</name>
    <dbReference type="NCBI Taxonomy" id="1484693"/>
    <lineage>
        <taxon>Bacteria</taxon>
        <taxon>Pseudomonadati</taxon>
        <taxon>Pseudomonadota</taxon>
        <taxon>Betaproteobacteria</taxon>
        <taxon>Burkholderiales</taxon>
        <taxon>Comamonadaceae</taxon>
        <taxon>Rhodoferax</taxon>
    </lineage>
</organism>
<accession>A0ABU1ZNJ5</accession>
<evidence type="ECO:0000313" key="2">
    <source>
        <dbReference type="EMBL" id="MDR7306963.1"/>
    </source>
</evidence>
<keyword evidence="1" id="KW-0472">Membrane</keyword>
<evidence type="ECO:0000313" key="3">
    <source>
        <dbReference type="Proteomes" id="UP001268089"/>
    </source>
</evidence>
<gene>
    <name evidence="2" type="ORF">J2X15_002249</name>
</gene>
<dbReference type="RefSeq" id="WP_310342727.1">
    <property type="nucleotide sequence ID" value="NZ_JAVDXO010000004.1"/>
</dbReference>
<dbReference type="Proteomes" id="UP001268089">
    <property type="component" value="Unassembled WGS sequence"/>
</dbReference>
<keyword evidence="3" id="KW-1185">Reference proteome</keyword>
<reference evidence="2 3" key="1">
    <citation type="submission" date="2023-07" db="EMBL/GenBank/DDBJ databases">
        <title>Sorghum-associated microbial communities from plants grown in Nebraska, USA.</title>
        <authorList>
            <person name="Schachtman D."/>
        </authorList>
    </citation>
    <scope>NUCLEOTIDE SEQUENCE [LARGE SCALE GENOMIC DNA]</scope>
    <source>
        <strain evidence="2 3">BE308</strain>
    </source>
</reference>
<sequence>MKPWWIKHAARIDALSLRERVFLFLSCLACCVALAYVLWLEPAQLAHTQITQRYAAQGTELVRLREQLKNTPQPVDANKATRDELGVVLAQIDGVNQQIAGLVPAQGTGSALEQVLVQFLRRQEGLTLLGTSTLAQEAPTAAASSPSAAASSAVATPAGVSRRGLELRVSGAYPELTRYVKTLENALPTLRWGMLRLRSEKQPPELTLQVYVVGVQP</sequence>
<evidence type="ECO:0000256" key="1">
    <source>
        <dbReference type="SAM" id="Phobius"/>
    </source>
</evidence>